<name>A0A4Q2SHD0_9ACTN</name>
<evidence type="ECO:0000256" key="2">
    <source>
        <dbReference type="SAM" id="SignalP"/>
    </source>
</evidence>
<evidence type="ECO:0000313" key="3">
    <source>
        <dbReference type="EMBL" id="RYC03314.1"/>
    </source>
</evidence>
<dbReference type="AlphaFoldDB" id="A0A4Q2SHD0"/>
<feature type="chain" id="PRO_5020982084" description="Lipoprotein" evidence="2">
    <location>
        <begin position="21"/>
        <end position="209"/>
    </location>
</feature>
<comment type="caution">
    <text evidence="3">The sequence shown here is derived from an EMBL/GenBank/DDBJ whole genome shotgun (WGS) entry which is preliminary data.</text>
</comment>
<evidence type="ECO:0000313" key="4">
    <source>
        <dbReference type="Proteomes" id="UP000291101"/>
    </source>
</evidence>
<proteinExistence type="predicted"/>
<evidence type="ECO:0008006" key="5">
    <source>
        <dbReference type="Google" id="ProtNLM"/>
    </source>
</evidence>
<sequence length="209" mass="22378">MRLRSLFVLVLVVGLAGCTARTPREVVTSSSVSDASGDVVVGGLGKDRATVVTAPENTITDILETTVDHGSDALTVEVVFEDLRPQQYLDLTASLRTDSTGSGLPTQASALTYRGDSSIDVYRDGTARCTGADAGTVAIDFDTDTVTMTVPRSCLGEPRWIEAQVRAATMHYDASPDDPRADAVWEDDAYAPALEQPSDRRTSPRLYHP</sequence>
<organism evidence="3 4">
    <name type="scientific">Nocardioides zhouii</name>
    <dbReference type="NCBI Taxonomy" id="1168729"/>
    <lineage>
        <taxon>Bacteria</taxon>
        <taxon>Bacillati</taxon>
        <taxon>Actinomycetota</taxon>
        <taxon>Actinomycetes</taxon>
        <taxon>Propionibacteriales</taxon>
        <taxon>Nocardioidaceae</taxon>
        <taxon>Nocardioides</taxon>
    </lineage>
</organism>
<feature type="signal peptide" evidence="2">
    <location>
        <begin position="1"/>
        <end position="20"/>
    </location>
</feature>
<accession>A0A4Q2SHD0</accession>
<keyword evidence="4" id="KW-1185">Reference proteome</keyword>
<dbReference type="Proteomes" id="UP000291101">
    <property type="component" value="Unassembled WGS sequence"/>
</dbReference>
<feature type="region of interest" description="Disordered" evidence="1">
    <location>
        <begin position="172"/>
        <end position="209"/>
    </location>
</feature>
<dbReference type="RefSeq" id="WP_129429033.1">
    <property type="nucleotide sequence ID" value="NZ_SDWV01000038.1"/>
</dbReference>
<dbReference type="PROSITE" id="PS51257">
    <property type="entry name" value="PROKAR_LIPOPROTEIN"/>
    <property type="match status" value="1"/>
</dbReference>
<dbReference type="EMBL" id="SDWV01000038">
    <property type="protein sequence ID" value="RYC03314.1"/>
    <property type="molecule type" value="Genomic_DNA"/>
</dbReference>
<dbReference type="OrthoDB" id="3785151at2"/>
<protein>
    <recommendedName>
        <fullName evidence="5">Lipoprotein</fullName>
    </recommendedName>
</protein>
<reference evidence="3 4" key="1">
    <citation type="submission" date="2019-01" db="EMBL/GenBank/DDBJ databases">
        <title>Novel species of Nocardioides.</title>
        <authorList>
            <person name="Liu Q."/>
            <person name="X Y.-H."/>
        </authorList>
    </citation>
    <scope>NUCLEOTIDE SEQUENCE [LARGE SCALE GENOMIC DNA]</scope>
    <source>
        <strain evidence="3 4">HLT2-9</strain>
    </source>
</reference>
<gene>
    <name evidence="3" type="ORF">EUA94_21845</name>
</gene>
<evidence type="ECO:0000256" key="1">
    <source>
        <dbReference type="SAM" id="MobiDB-lite"/>
    </source>
</evidence>
<keyword evidence="2" id="KW-0732">Signal</keyword>